<evidence type="ECO:0000313" key="2">
    <source>
        <dbReference type="Proteomes" id="UP000799421"/>
    </source>
</evidence>
<dbReference type="OrthoDB" id="10264655at2759"/>
<dbReference type="InterPro" id="IPR036915">
    <property type="entry name" value="Cyclin-like_sf"/>
</dbReference>
<proteinExistence type="predicted"/>
<name>A0A6A7C9L3_9PEZI</name>
<dbReference type="AlphaFoldDB" id="A0A6A7C9L3"/>
<evidence type="ECO:0000313" key="1">
    <source>
        <dbReference type="EMBL" id="KAF2863769.1"/>
    </source>
</evidence>
<organism evidence="1 2">
    <name type="scientific">Piedraia hortae CBS 480.64</name>
    <dbReference type="NCBI Taxonomy" id="1314780"/>
    <lineage>
        <taxon>Eukaryota</taxon>
        <taxon>Fungi</taxon>
        <taxon>Dikarya</taxon>
        <taxon>Ascomycota</taxon>
        <taxon>Pezizomycotina</taxon>
        <taxon>Dothideomycetes</taxon>
        <taxon>Dothideomycetidae</taxon>
        <taxon>Capnodiales</taxon>
        <taxon>Piedraiaceae</taxon>
        <taxon>Piedraia</taxon>
    </lineage>
</organism>
<dbReference type="PANTHER" id="PTHR10026">
    <property type="entry name" value="CYCLIN"/>
    <property type="match status" value="1"/>
</dbReference>
<dbReference type="Proteomes" id="UP000799421">
    <property type="component" value="Unassembled WGS sequence"/>
</dbReference>
<keyword evidence="2" id="KW-1185">Reference proteome</keyword>
<reference evidence="1" key="1">
    <citation type="journal article" date="2020" name="Stud. Mycol.">
        <title>101 Dothideomycetes genomes: a test case for predicting lifestyles and emergence of pathogens.</title>
        <authorList>
            <person name="Haridas S."/>
            <person name="Albert R."/>
            <person name="Binder M."/>
            <person name="Bloem J."/>
            <person name="Labutti K."/>
            <person name="Salamov A."/>
            <person name="Andreopoulos B."/>
            <person name="Baker S."/>
            <person name="Barry K."/>
            <person name="Bills G."/>
            <person name="Bluhm B."/>
            <person name="Cannon C."/>
            <person name="Castanera R."/>
            <person name="Culley D."/>
            <person name="Daum C."/>
            <person name="Ezra D."/>
            <person name="Gonzalez J."/>
            <person name="Henrissat B."/>
            <person name="Kuo A."/>
            <person name="Liang C."/>
            <person name="Lipzen A."/>
            <person name="Lutzoni F."/>
            <person name="Magnuson J."/>
            <person name="Mondo S."/>
            <person name="Nolan M."/>
            <person name="Ohm R."/>
            <person name="Pangilinan J."/>
            <person name="Park H.-J."/>
            <person name="Ramirez L."/>
            <person name="Alfaro M."/>
            <person name="Sun H."/>
            <person name="Tritt A."/>
            <person name="Yoshinaga Y."/>
            <person name="Zwiers L.-H."/>
            <person name="Turgeon B."/>
            <person name="Goodwin S."/>
            <person name="Spatafora J."/>
            <person name="Crous P."/>
            <person name="Grigoriev I."/>
        </authorList>
    </citation>
    <scope>NUCLEOTIDE SEQUENCE</scope>
    <source>
        <strain evidence="1">CBS 480.64</strain>
    </source>
</reference>
<gene>
    <name evidence="1" type="ORF">K470DRAFT_209839</name>
</gene>
<sequence>MNLENPLASSSQLETSASQLDGLTKSLEDSVRYETFRLVQTAGTLLSVPQEIIASAIVLVQRYLVGPEGGSLLEFDARDVAAAALYLSAKPSAFTLSARSVCIVFGVLKEENITHLTAIPKNWRFSNGDYELAKARMFKIESEVLRTIGFQTQVALPYCVSINYLQTLEVFQRTPTTGSRLAKRVFALLNSALLSPQLLYLTHQPTAIAAAAIYLAARQTGVKLPEVEWWEVFDVDREQLGFLVVAMLSLEGFAGNEKASWDDTKVPLTVKELHCEMERQRTDG</sequence>
<dbReference type="SUPFAM" id="SSF47954">
    <property type="entry name" value="Cyclin-like"/>
    <property type="match status" value="2"/>
</dbReference>
<dbReference type="Gene3D" id="1.10.472.10">
    <property type="entry name" value="Cyclin-like"/>
    <property type="match status" value="2"/>
</dbReference>
<dbReference type="InterPro" id="IPR043198">
    <property type="entry name" value="Cyclin/Ssn8"/>
</dbReference>
<dbReference type="EMBL" id="MU005959">
    <property type="protein sequence ID" value="KAF2863769.1"/>
    <property type="molecule type" value="Genomic_DNA"/>
</dbReference>
<accession>A0A6A7C9L3</accession>
<dbReference type="GO" id="GO:0006357">
    <property type="term" value="P:regulation of transcription by RNA polymerase II"/>
    <property type="evidence" value="ECO:0007669"/>
    <property type="project" value="InterPro"/>
</dbReference>
<protein>
    <submittedName>
        <fullName evidence="1">Uncharacterized protein</fullName>
    </submittedName>
</protein>
<dbReference type="GO" id="GO:0016538">
    <property type="term" value="F:cyclin-dependent protein serine/threonine kinase regulator activity"/>
    <property type="evidence" value="ECO:0007669"/>
    <property type="project" value="InterPro"/>
</dbReference>